<dbReference type="InterPro" id="IPR055915">
    <property type="entry name" value="DUF7492"/>
</dbReference>
<protein>
    <recommendedName>
        <fullName evidence="3">DUF7492 domain-containing protein</fullName>
    </recommendedName>
</protein>
<evidence type="ECO:0000259" key="3">
    <source>
        <dbReference type="Pfam" id="PF24320"/>
    </source>
</evidence>
<sequence>MYSSVVGALVALVLATPSTAHTWVEELDVINPQTGLFSGTPGYCRNNTKRTVPGFSDPLMVHILPSEGQPAIEERDTIPALDTTGIYPNDTMCKRSQQSPYQSNGSPSLQAAPGDLVALRYQENGHVTLPQNQPGKQSNRGWVYVYGTTQPKFPELFLDVFGQWNAANGTGGSERGQLLAKQPYDDGYCYQVNDGNISTYRQAQFPHTPNQLMGTNLWCQNNIALPTDIPTGSKYTLYWVWDWPTEPGVDPNLPKGKAELYTTCMDIDIVAKPGSKRRMKVRQAPAPSSPSSIDRNSMAIPAYVSSLTASPAPAGASPSAQGSPASPEATTTSPADVQIAANPTNTANSYIENAVSAAIVAEAPKVPLTVTVDIVISPIAGATAANQAASPVAASTPLIASVSTPALAPAATQAASPAAASTPTTAPAAAPSSLPPKSLDINPPILSATATPVVAPAVATTAGPSASAPGFSGTATPVVASPAVAANAGAAANSTSAVMAVGASQNGTVAAKGQCAATTCKSKRRSILFGKKGGQRL</sequence>
<organism evidence="4 5">
    <name type="scientific">Imshaugia aleurites</name>
    <dbReference type="NCBI Taxonomy" id="172621"/>
    <lineage>
        <taxon>Eukaryota</taxon>
        <taxon>Fungi</taxon>
        <taxon>Dikarya</taxon>
        <taxon>Ascomycota</taxon>
        <taxon>Pezizomycotina</taxon>
        <taxon>Lecanoromycetes</taxon>
        <taxon>OSLEUM clade</taxon>
        <taxon>Lecanoromycetidae</taxon>
        <taxon>Lecanorales</taxon>
        <taxon>Lecanorineae</taxon>
        <taxon>Parmeliaceae</taxon>
        <taxon>Imshaugia</taxon>
    </lineage>
</organism>
<dbReference type="OrthoDB" id="64281at2759"/>
<feature type="region of interest" description="Disordered" evidence="1">
    <location>
        <begin position="275"/>
        <end position="295"/>
    </location>
</feature>
<dbReference type="Proteomes" id="UP000664534">
    <property type="component" value="Unassembled WGS sequence"/>
</dbReference>
<evidence type="ECO:0000256" key="1">
    <source>
        <dbReference type="SAM" id="MobiDB-lite"/>
    </source>
</evidence>
<keyword evidence="5" id="KW-1185">Reference proteome</keyword>
<feature type="region of interest" description="Disordered" evidence="1">
    <location>
        <begin position="414"/>
        <end position="441"/>
    </location>
</feature>
<accession>A0A8H3ISC7</accession>
<feature type="compositionally biased region" description="Low complexity" evidence="1">
    <location>
        <begin position="311"/>
        <end position="329"/>
    </location>
</feature>
<feature type="region of interest" description="Disordered" evidence="1">
    <location>
        <begin position="311"/>
        <end position="333"/>
    </location>
</feature>
<feature type="compositionally biased region" description="Low complexity" evidence="1">
    <location>
        <begin position="414"/>
        <end position="436"/>
    </location>
</feature>
<evidence type="ECO:0000313" key="5">
    <source>
        <dbReference type="Proteomes" id="UP000664534"/>
    </source>
</evidence>
<gene>
    <name evidence="4" type="ORF">IMSHALPRED_008640</name>
</gene>
<evidence type="ECO:0000313" key="4">
    <source>
        <dbReference type="EMBL" id="CAF9931480.1"/>
    </source>
</evidence>
<feature type="domain" description="DUF7492" evidence="3">
    <location>
        <begin position="19"/>
        <end position="281"/>
    </location>
</feature>
<feature type="signal peptide" evidence="2">
    <location>
        <begin position="1"/>
        <end position="20"/>
    </location>
</feature>
<feature type="chain" id="PRO_5034024497" description="DUF7492 domain-containing protein" evidence="2">
    <location>
        <begin position="21"/>
        <end position="537"/>
    </location>
</feature>
<dbReference type="Pfam" id="PF24320">
    <property type="entry name" value="DUF7492"/>
    <property type="match status" value="1"/>
</dbReference>
<evidence type="ECO:0000256" key="2">
    <source>
        <dbReference type="SAM" id="SignalP"/>
    </source>
</evidence>
<comment type="caution">
    <text evidence="4">The sequence shown here is derived from an EMBL/GenBank/DDBJ whole genome shotgun (WGS) entry which is preliminary data.</text>
</comment>
<keyword evidence="2" id="KW-0732">Signal</keyword>
<dbReference type="AlphaFoldDB" id="A0A8H3ISC7"/>
<proteinExistence type="predicted"/>
<reference evidence="4" key="1">
    <citation type="submission" date="2021-03" db="EMBL/GenBank/DDBJ databases">
        <authorList>
            <person name="Tagirdzhanova G."/>
        </authorList>
    </citation>
    <scope>NUCLEOTIDE SEQUENCE</scope>
</reference>
<name>A0A8H3ISC7_9LECA</name>
<dbReference type="EMBL" id="CAJPDT010000061">
    <property type="protein sequence ID" value="CAF9931480.1"/>
    <property type="molecule type" value="Genomic_DNA"/>
</dbReference>